<evidence type="ECO:0000313" key="2">
    <source>
        <dbReference type="Proteomes" id="UP000091857"/>
    </source>
</evidence>
<protein>
    <submittedName>
        <fullName evidence="1">Uncharacterized protein</fullName>
    </submittedName>
</protein>
<dbReference type="Proteomes" id="UP000091857">
    <property type="component" value="Chromosome 3"/>
</dbReference>
<keyword evidence="2" id="KW-1185">Reference proteome</keyword>
<comment type="caution">
    <text evidence="1">The sequence shown here is derived from an EMBL/GenBank/DDBJ whole genome shotgun (WGS) entry which is preliminary data.</text>
</comment>
<name>A0ACB7HXX7_MANES</name>
<dbReference type="EMBL" id="CM004389">
    <property type="protein sequence ID" value="KAG8657679.1"/>
    <property type="molecule type" value="Genomic_DNA"/>
</dbReference>
<gene>
    <name evidence="1" type="ORF">MANES_03G096616v8</name>
</gene>
<evidence type="ECO:0000313" key="1">
    <source>
        <dbReference type="EMBL" id="KAG8657679.1"/>
    </source>
</evidence>
<organism evidence="1 2">
    <name type="scientific">Manihot esculenta</name>
    <name type="common">Cassava</name>
    <name type="synonym">Jatropha manihot</name>
    <dbReference type="NCBI Taxonomy" id="3983"/>
    <lineage>
        <taxon>Eukaryota</taxon>
        <taxon>Viridiplantae</taxon>
        <taxon>Streptophyta</taxon>
        <taxon>Embryophyta</taxon>
        <taxon>Tracheophyta</taxon>
        <taxon>Spermatophyta</taxon>
        <taxon>Magnoliopsida</taxon>
        <taxon>eudicotyledons</taxon>
        <taxon>Gunneridae</taxon>
        <taxon>Pentapetalae</taxon>
        <taxon>rosids</taxon>
        <taxon>fabids</taxon>
        <taxon>Malpighiales</taxon>
        <taxon>Euphorbiaceae</taxon>
        <taxon>Crotonoideae</taxon>
        <taxon>Manihoteae</taxon>
        <taxon>Manihot</taxon>
    </lineage>
</organism>
<reference evidence="2" key="1">
    <citation type="journal article" date="2016" name="Nat. Biotechnol.">
        <title>Sequencing wild and cultivated cassava and related species reveals extensive interspecific hybridization and genetic diversity.</title>
        <authorList>
            <person name="Bredeson J.V."/>
            <person name="Lyons J.B."/>
            <person name="Prochnik S.E."/>
            <person name="Wu G.A."/>
            <person name="Ha C.M."/>
            <person name="Edsinger-Gonzales E."/>
            <person name="Grimwood J."/>
            <person name="Schmutz J."/>
            <person name="Rabbi I.Y."/>
            <person name="Egesi C."/>
            <person name="Nauluvula P."/>
            <person name="Lebot V."/>
            <person name="Ndunguru J."/>
            <person name="Mkamilo G."/>
            <person name="Bart R.S."/>
            <person name="Setter T.L."/>
            <person name="Gleadow R.M."/>
            <person name="Kulakow P."/>
            <person name="Ferguson M.E."/>
            <person name="Rounsley S."/>
            <person name="Rokhsar D.S."/>
        </authorList>
    </citation>
    <scope>NUCLEOTIDE SEQUENCE [LARGE SCALE GENOMIC DNA]</scope>
    <source>
        <strain evidence="2">cv. AM560-2</strain>
    </source>
</reference>
<sequence>MTSKSCWPYVCVSIGACLLLSVVLSFLTFRWSSQGCSQCPSLFTSILRELLQSQDYAMLALLFEVVTECFDLNSSSSLWLV</sequence>
<proteinExistence type="predicted"/>
<accession>A0ACB7HXX7</accession>